<comment type="caution">
    <text evidence="2">The sequence shown here is derived from an EMBL/GenBank/DDBJ whole genome shotgun (WGS) entry which is preliminary data.</text>
</comment>
<proteinExistence type="predicted"/>
<organism evidence="2 3">
    <name type="scientific">Streptomyces smyrnaeus</name>
    <dbReference type="NCBI Taxonomy" id="1387713"/>
    <lineage>
        <taxon>Bacteria</taxon>
        <taxon>Bacillati</taxon>
        <taxon>Actinomycetota</taxon>
        <taxon>Actinomycetes</taxon>
        <taxon>Kitasatosporales</taxon>
        <taxon>Streptomycetaceae</taxon>
        <taxon>Streptomyces</taxon>
    </lineage>
</organism>
<dbReference type="EMBL" id="JAFFZM010000032">
    <property type="protein sequence ID" value="MBO8203043.1"/>
    <property type="molecule type" value="Genomic_DNA"/>
</dbReference>
<evidence type="ECO:0000313" key="2">
    <source>
        <dbReference type="EMBL" id="MBO8203043.1"/>
    </source>
</evidence>
<feature type="compositionally biased region" description="Polar residues" evidence="1">
    <location>
        <begin position="113"/>
        <end position="126"/>
    </location>
</feature>
<feature type="compositionally biased region" description="Acidic residues" evidence="1">
    <location>
        <begin position="156"/>
        <end position="169"/>
    </location>
</feature>
<evidence type="ECO:0000256" key="1">
    <source>
        <dbReference type="SAM" id="MobiDB-lite"/>
    </source>
</evidence>
<keyword evidence="3" id="KW-1185">Reference proteome</keyword>
<sequence>MDLKRITVADAARYVALLAAMLISFSTQRELAISHGVPVAVAPAVPLAIDLFMVWAVRSRRDIALSVAVAVAANVAGVLTAESLSAVGTWVAAGLHAVFPLTVWRMHRADSATGPSESVADNQPTEETGERPGVPQMAGQSLSAMPDSWPPADLWSDFEDSAPAAEDETPATPPSAADIRAAIKVLESRHDRKVTGPMLADHFGVSDRTGRRYLAMAAEEPANAR</sequence>
<evidence type="ECO:0000313" key="3">
    <source>
        <dbReference type="Proteomes" id="UP000721954"/>
    </source>
</evidence>
<protein>
    <submittedName>
        <fullName evidence="2">Transfer protein spdA</fullName>
    </submittedName>
</protein>
<dbReference type="Proteomes" id="UP000721954">
    <property type="component" value="Unassembled WGS sequence"/>
</dbReference>
<accession>A0ABS3Y5V4</accession>
<reference evidence="2 3" key="1">
    <citation type="submission" date="2021-02" db="EMBL/GenBank/DDBJ databases">
        <title>Streptomyces spirodelae sp. nov., isolated from duckweed.</title>
        <authorList>
            <person name="Saimee Y."/>
            <person name="Duangmal K."/>
        </authorList>
    </citation>
    <scope>NUCLEOTIDE SEQUENCE [LARGE SCALE GENOMIC DNA]</scope>
    <source>
        <strain evidence="2 3">DSM 42105</strain>
    </source>
</reference>
<feature type="region of interest" description="Disordered" evidence="1">
    <location>
        <begin position="112"/>
        <end position="177"/>
    </location>
</feature>
<name>A0ABS3Y5V4_9ACTN</name>
<gene>
    <name evidence="2" type="ORF">JW613_32905</name>
</gene>